<comment type="caution">
    <text evidence="3">The sequence shown here is derived from an EMBL/GenBank/DDBJ whole genome shotgun (WGS) entry which is preliminary data.</text>
</comment>
<dbReference type="PANTHER" id="PTHR33375:SF1">
    <property type="entry name" value="CHROMOSOME-PARTITIONING PROTEIN PARB-RELATED"/>
    <property type="match status" value="1"/>
</dbReference>
<evidence type="ECO:0000259" key="2">
    <source>
        <dbReference type="Pfam" id="PF17762"/>
    </source>
</evidence>
<dbReference type="GO" id="GO:0045881">
    <property type="term" value="P:positive regulation of sporulation resulting in formation of a cellular spore"/>
    <property type="evidence" value="ECO:0007669"/>
    <property type="project" value="TreeGrafter"/>
</dbReference>
<evidence type="ECO:0000256" key="1">
    <source>
        <dbReference type="SAM" id="MobiDB-lite"/>
    </source>
</evidence>
<protein>
    <recommendedName>
        <fullName evidence="2">ParB/Spo0J HTH domain-containing protein</fullName>
    </recommendedName>
</protein>
<dbReference type="EMBL" id="RNRV01000013">
    <property type="protein sequence ID" value="MHO04585.1"/>
    <property type="molecule type" value="Genomic_DNA"/>
</dbReference>
<dbReference type="Pfam" id="PF17762">
    <property type="entry name" value="HTH_ParB"/>
    <property type="match status" value="1"/>
</dbReference>
<name>A0A3L0W6F9_ECOLX</name>
<evidence type="ECO:0000313" key="3">
    <source>
        <dbReference type="EMBL" id="MHO04585.1"/>
    </source>
</evidence>
<dbReference type="Gene3D" id="1.10.10.2830">
    <property type="match status" value="1"/>
</dbReference>
<feature type="compositionally biased region" description="Low complexity" evidence="1">
    <location>
        <begin position="277"/>
        <end position="290"/>
    </location>
</feature>
<feature type="region of interest" description="Disordered" evidence="1">
    <location>
        <begin position="252"/>
        <end position="300"/>
    </location>
</feature>
<dbReference type="SUPFAM" id="SSF109709">
    <property type="entry name" value="KorB DNA-binding domain-like"/>
    <property type="match status" value="1"/>
</dbReference>
<reference evidence="3" key="1">
    <citation type="submission" date="2018-10" db="EMBL/GenBank/DDBJ databases">
        <authorList>
            <consortium name="NARMS: The National Antimicrobial Resistance Monitoring System"/>
        </authorList>
    </citation>
    <scope>NUCLEOTIDE SEQUENCE [LARGE SCALE GENOMIC DNA]</scope>
    <source>
        <strain evidence="3">CVM N17EC0388</strain>
    </source>
</reference>
<dbReference type="PANTHER" id="PTHR33375">
    <property type="entry name" value="CHROMOSOME-PARTITIONING PROTEIN PARB-RELATED"/>
    <property type="match status" value="1"/>
</dbReference>
<dbReference type="InterPro" id="IPR050336">
    <property type="entry name" value="Chromosome_partition/occlusion"/>
</dbReference>
<feature type="domain" description="ParB/Spo0J HTH" evidence="2">
    <location>
        <begin position="146"/>
        <end position="224"/>
    </location>
</feature>
<dbReference type="InterPro" id="IPR041468">
    <property type="entry name" value="HTH_ParB/Spo0J"/>
</dbReference>
<proteinExistence type="predicted"/>
<sequence>MDMTNFNSLRKMNESKVDGVNRGTNTYRVDLSLIHEEEEFNTREYDSPRVQAQINTYCQAYLAADAAYDADPKNSPNPGDACGDFEVRVENGVIYATEGHLRRRAALQAIQMGAKHITSVLVKEDKSKTKADSRARIQTSQDNLKLTPLEQARNYRNMRELDKLTPAEIASKVNKETVHVIQTLQLLELPEEIIAYIRAGTIAAHPARELVRDYGAEQALALIKAGEEIVEEGKKVTPKIIAQAKQLLSNQPEVAVNEGDQNGVGGDTAKEEDSPEPAKAPAAPAARTAPLQRKPLQRLSSKVVSELRTASLSLSQRLVQSASSIRLDTLADDDEVSLNVSMNKAELVQWMEFQQKLATNEGQGGEQGDGKKQLPLLRPEAWKDFDYPATHEEYTDLQDRFEGMAQDLGLSPGEKDEAWEYLCKHGKEQDLKNLRHMRDAIKIALGETD</sequence>
<dbReference type="GO" id="GO:0005694">
    <property type="term" value="C:chromosome"/>
    <property type="evidence" value="ECO:0007669"/>
    <property type="project" value="TreeGrafter"/>
</dbReference>
<accession>A0A3L0W6F9</accession>
<dbReference type="GO" id="GO:0007059">
    <property type="term" value="P:chromosome segregation"/>
    <property type="evidence" value="ECO:0007669"/>
    <property type="project" value="TreeGrafter"/>
</dbReference>
<organism evidence="3">
    <name type="scientific">Escherichia coli</name>
    <dbReference type="NCBI Taxonomy" id="562"/>
    <lineage>
        <taxon>Bacteria</taxon>
        <taxon>Pseudomonadati</taxon>
        <taxon>Pseudomonadota</taxon>
        <taxon>Gammaproteobacteria</taxon>
        <taxon>Enterobacterales</taxon>
        <taxon>Enterobacteriaceae</taxon>
        <taxon>Escherichia</taxon>
    </lineage>
</organism>
<gene>
    <name evidence="3" type="ORF">D9F05_09395</name>
</gene>
<dbReference type="AlphaFoldDB" id="A0A3L0W6F9"/>